<evidence type="ECO:0000259" key="10">
    <source>
        <dbReference type="PROSITE" id="PS51471"/>
    </source>
</evidence>
<dbReference type="Gene3D" id="2.60.120.620">
    <property type="entry name" value="q2cbj1_9rhob like domain"/>
    <property type="match status" value="2"/>
</dbReference>
<reference evidence="11" key="1">
    <citation type="submission" date="2019-10" db="EMBL/GenBank/DDBJ databases">
        <title>Conservation and host-specific expression of non-tandemly repeated heterogenous ribosome RNA gene in arbuscular mycorrhizal fungi.</title>
        <authorList>
            <person name="Maeda T."/>
            <person name="Kobayashi Y."/>
            <person name="Nakagawa T."/>
            <person name="Ezawa T."/>
            <person name="Yamaguchi K."/>
            <person name="Bino T."/>
            <person name="Nishimoto Y."/>
            <person name="Shigenobu S."/>
            <person name="Kawaguchi M."/>
        </authorList>
    </citation>
    <scope>NUCLEOTIDE SEQUENCE</scope>
    <source>
        <strain evidence="11">HR1</strain>
    </source>
</reference>
<dbReference type="GO" id="GO:0031543">
    <property type="term" value="F:peptidyl-proline dioxygenase activity"/>
    <property type="evidence" value="ECO:0007669"/>
    <property type="project" value="TreeGrafter"/>
</dbReference>
<protein>
    <submittedName>
        <fullName evidence="11">Prolyl 3-hydroxylase OGFOD1 isoform X1</fullName>
    </submittedName>
</protein>
<feature type="compositionally biased region" description="Basic and acidic residues" evidence="9">
    <location>
        <begin position="620"/>
        <end position="643"/>
    </location>
</feature>
<feature type="region of interest" description="Disordered" evidence="9">
    <location>
        <begin position="1"/>
        <end position="42"/>
    </location>
</feature>
<dbReference type="GO" id="GO:0006449">
    <property type="term" value="P:regulation of translational termination"/>
    <property type="evidence" value="ECO:0007669"/>
    <property type="project" value="TreeGrafter"/>
</dbReference>
<organism evidence="11 12">
    <name type="scientific">Rhizophagus clarus</name>
    <dbReference type="NCBI Taxonomy" id="94130"/>
    <lineage>
        <taxon>Eukaryota</taxon>
        <taxon>Fungi</taxon>
        <taxon>Fungi incertae sedis</taxon>
        <taxon>Mucoromycota</taxon>
        <taxon>Glomeromycotina</taxon>
        <taxon>Glomeromycetes</taxon>
        <taxon>Glomerales</taxon>
        <taxon>Glomeraceae</taxon>
        <taxon>Rhizophagus</taxon>
    </lineage>
</organism>
<dbReference type="Proteomes" id="UP000615446">
    <property type="component" value="Unassembled WGS sequence"/>
</dbReference>
<dbReference type="InterPro" id="IPR006620">
    <property type="entry name" value="Pro_4_hyd_alph"/>
</dbReference>
<dbReference type="PANTHER" id="PTHR12117">
    <property type="entry name" value="HISTONE ACETYLTRANSFERASE COMPLEX"/>
    <property type="match status" value="1"/>
</dbReference>
<dbReference type="GO" id="GO:0005737">
    <property type="term" value="C:cytoplasm"/>
    <property type="evidence" value="ECO:0007669"/>
    <property type="project" value="TreeGrafter"/>
</dbReference>
<evidence type="ECO:0000256" key="7">
    <source>
        <dbReference type="ARBA" id="ARBA00023004"/>
    </source>
</evidence>
<evidence type="ECO:0000256" key="6">
    <source>
        <dbReference type="ARBA" id="ARBA00023002"/>
    </source>
</evidence>
<dbReference type="PANTHER" id="PTHR12117:SF0">
    <property type="entry name" value="PROLYL 3-HYDROXYLASE OGFOD1"/>
    <property type="match status" value="1"/>
</dbReference>
<evidence type="ECO:0000256" key="2">
    <source>
        <dbReference type="ARBA" id="ARBA00007443"/>
    </source>
</evidence>
<name>A0A8H3L6B5_9GLOM</name>
<dbReference type="SMART" id="SM00702">
    <property type="entry name" value="P4Hc"/>
    <property type="match status" value="1"/>
</dbReference>
<keyword evidence="4" id="KW-0847">Vitamin C</keyword>
<gene>
    <name evidence="11" type="ORF">RCL2_000957300</name>
</gene>
<dbReference type="Pfam" id="PF13661">
    <property type="entry name" value="2OG-FeII_Oxy_4"/>
    <property type="match status" value="1"/>
</dbReference>
<sequence>MSASSASKRHTSQDLVKDDDLTPVPSKKQKLDTSPADNDSSELNTILSKLEDLAETAEITEENVEEVPDILNKNYIDPNFITRFYFSFRKNQLFTDETSQAVIYDSPFTIAHLPNIFDNEFLSKVKDEVKELDFDVKSSDLYEFHQSLDLKICEKPNLSKLRDTVYSSSFVRTISNLVGFDLDCTPDLSVQKYEKGSYLLCHDDDIKDDDFINGRIIAFIIYLVDENWSKEDGGALEFFNTDSQGHPDEITLSITPKWNTMIFFALSPTSFHQVSEINSSSKNRYSISGWFHGPLNTRLSRAYFAAPISEDFDLGDFLNPVYLNEKNKQRILEKLQKDSYILLSEFLRDDVFNRLMASIKETGWEEKSIGPPFIRKYYLLKDSEISDFNGYNNNNIKDYKNSSSSFCKYVYEFFKSRSFSTYIKEISNWQTTGVASEFRQFRSGSYTVIHDQAQDRIGADVTLFCIESGWNEKWGGGTSYVANEHELLVIYPKKNTLSIAIREAGTLKFVKYVNSRAAFPRTEMSFIYWDDDYNGGEEEEDEENEEVEENEGEVEENKEGVEENEEGVEENEEGVEENEEGVEENEEGVEENEEGVEENEEGVEENEEGVEENEEEVEKNEERVEENKEGVEENEGVKKIEEN</sequence>
<dbReference type="GO" id="GO:0031418">
    <property type="term" value="F:L-ascorbic acid binding"/>
    <property type="evidence" value="ECO:0007669"/>
    <property type="project" value="UniProtKB-KW"/>
</dbReference>
<dbReference type="OrthoDB" id="430522at2759"/>
<dbReference type="InterPro" id="IPR039558">
    <property type="entry name" value="TPA1/OFD1_N"/>
</dbReference>
<feature type="domain" description="Fe2OG dioxygenase" evidence="10">
    <location>
        <begin position="184"/>
        <end position="293"/>
    </location>
</feature>
<comment type="catalytic activity">
    <reaction evidence="8">
        <text>[ribosomal protein uS12]-L-proline + 2-oxoglutarate + O2 = [ribosomal protein uS12]-(3S)-3-hydroxy-L-proline + succinate + CO2</text>
        <dbReference type="Rhea" id="RHEA:54156"/>
        <dbReference type="Rhea" id="RHEA-COMP:13816"/>
        <dbReference type="Rhea" id="RHEA-COMP:13818"/>
        <dbReference type="ChEBI" id="CHEBI:15379"/>
        <dbReference type="ChEBI" id="CHEBI:16526"/>
        <dbReference type="ChEBI" id="CHEBI:16810"/>
        <dbReference type="ChEBI" id="CHEBI:30031"/>
        <dbReference type="ChEBI" id="CHEBI:50342"/>
        <dbReference type="ChEBI" id="CHEBI:85428"/>
    </reaction>
</comment>
<evidence type="ECO:0000256" key="5">
    <source>
        <dbReference type="ARBA" id="ARBA00022964"/>
    </source>
</evidence>
<proteinExistence type="inferred from homology"/>
<keyword evidence="5" id="KW-0223">Dioxygenase</keyword>
<comment type="caution">
    <text evidence="11">The sequence shown here is derived from an EMBL/GenBank/DDBJ whole genome shotgun (WGS) entry which is preliminary data.</text>
</comment>
<evidence type="ECO:0000256" key="4">
    <source>
        <dbReference type="ARBA" id="ARBA00022896"/>
    </source>
</evidence>
<evidence type="ECO:0000256" key="8">
    <source>
        <dbReference type="ARBA" id="ARBA00047444"/>
    </source>
</evidence>
<dbReference type="InterPro" id="IPR051842">
    <property type="entry name" value="uS12_prolyl_hydroxylase"/>
</dbReference>
<comment type="similarity">
    <text evidence="2">Belongs to the TPA1 family.</text>
</comment>
<dbReference type="InterPro" id="IPR005123">
    <property type="entry name" value="Oxoglu/Fe-dep_dioxygenase_dom"/>
</dbReference>
<accession>A0A8H3L6B5</accession>
<keyword evidence="6" id="KW-0560">Oxidoreductase</keyword>
<feature type="compositionally biased region" description="Acidic residues" evidence="9">
    <location>
        <begin position="562"/>
        <end position="619"/>
    </location>
</feature>
<dbReference type="Gene3D" id="1.20.5.340">
    <property type="match status" value="1"/>
</dbReference>
<comment type="cofactor">
    <cofactor evidence="1">
        <name>L-ascorbate</name>
        <dbReference type="ChEBI" id="CHEBI:38290"/>
    </cofactor>
</comment>
<dbReference type="Pfam" id="PF10637">
    <property type="entry name" value="Ofd1_CTDD"/>
    <property type="match status" value="1"/>
</dbReference>
<evidence type="ECO:0000313" key="11">
    <source>
        <dbReference type="EMBL" id="GES82362.1"/>
    </source>
</evidence>
<evidence type="ECO:0000256" key="1">
    <source>
        <dbReference type="ARBA" id="ARBA00001961"/>
    </source>
</evidence>
<feature type="compositionally biased region" description="Basic and acidic residues" evidence="9">
    <location>
        <begin position="11"/>
        <end position="20"/>
    </location>
</feature>
<dbReference type="GO" id="GO:0005506">
    <property type="term" value="F:iron ion binding"/>
    <property type="evidence" value="ECO:0007669"/>
    <property type="project" value="InterPro"/>
</dbReference>
<evidence type="ECO:0000256" key="9">
    <source>
        <dbReference type="SAM" id="MobiDB-lite"/>
    </source>
</evidence>
<dbReference type="PROSITE" id="PS51471">
    <property type="entry name" value="FE2OG_OXY"/>
    <property type="match status" value="1"/>
</dbReference>
<dbReference type="InterPro" id="IPR019601">
    <property type="entry name" value="Oxoglutarate/Fe-dep_Oase_C"/>
</dbReference>
<keyword evidence="3" id="KW-0479">Metal-binding</keyword>
<keyword evidence="7" id="KW-0408">Iron</keyword>
<feature type="compositionally biased region" description="Acidic residues" evidence="9">
    <location>
        <begin position="531"/>
        <end position="554"/>
    </location>
</feature>
<evidence type="ECO:0000313" key="12">
    <source>
        <dbReference type="Proteomes" id="UP000615446"/>
    </source>
</evidence>
<evidence type="ECO:0000256" key="3">
    <source>
        <dbReference type="ARBA" id="ARBA00022723"/>
    </source>
</evidence>
<feature type="region of interest" description="Disordered" evidence="9">
    <location>
        <begin position="531"/>
        <end position="643"/>
    </location>
</feature>
<dbReference type="EMBL" id="BLAL01000060">
    <property type="protein sequence ID" value="GES82362.1"/>
    <property type="molecule type" value="Genomic_DNA"/>
</dbReference>
<dbReference type="AlphaFoldDB" id="A0A8H3L6B5"/>